<evidence type="ECO:0000256" key="5">
    <source>
        <dbReference type="ARBA" id="ARBA00022989"/>
    </source>
</evidence>
<evidence type="ECO:0000313" key="9">
    <source>
        <dbReference type="EMBL" id="MBG6067054.1"/>
    </source>
</evidence>
<feature type="transmembrane region" description="Helical" evidence="7">
    <location>
        <begin position="207"/>
        <end position="224"/>
    </location>
</feature>
<keyword evidence="3" id="KW-1003">Cell membrane</keyword>
<dbReference type="RefSeq" id="WP_196927737.1">
    <property type="nucleotide sequence ID" value="NZ_CP108567.1"/>
</dbReference>
<evidence type="ECO:0000256" key="6">
    <source>
        <dbReference type="ARBA" id="ARBA00023136"/>
    </source>
</evidence>
<keyword evidence="2 7" id="KW-0813">Transport</keyword>
<keyword evidence="9" id="KW-0762">Sugar transport</keyword>
<dbReference type="PANTHER" id="PTHR43744">
    <property type="entry name" value="ABC TRANSPORTER PERMEASE PROTEIN MG189-RELATED-RELATED"/>
    <property type="match status" value="1"/>
</dbReference>
<feature type="transmembrane region" description="Helical" evidence="7">
    <location>
        <begin position="109"/>
        <end position="135"/>
    </location>
</feature>
<keyword evidence="6 7" id="KW-0472">Membrane</keyword>
<feature type="transmembrane region" description="Helical" evidence="7">
    <location>
        <begin position="259"/>
        <end position="278"/>
    </location>
</feature>
<dbReference type="EMBL" id="JADOTX010000001">
    <property type="protein sequence ID" value="MBG6067054.1"/>
    <property type="molecule type" value="Genomic_DNA"/>
</dbReference>
<dbReference type="CDD" id="cd06261">
    <property type="entry name" value="TM_PBP2"/>
    <property type="match status" value="1"/>
</dbReference>
<proteinExistence type="inferred from homology"/>
<keyword evidence="5 7" id="KW-1133">Transmembrane helix</keyword>
<dbReference type="InterPro" id="IPR000515">
    <property type="entry name" value="MetI-like"/>
</dbReference>
<feature type="transmembrane region" description="Helical" evidence="7">
    <location>
        <begin position="155"/>
        <end position="174"/>
    </location>
</feature>
<name>A0ABS0JJ06_9ACTN</name>
<comment type="caution">
    <text evidence="9">The sequence shown here is derived from an EMBL/GenBank/DDBJ whole genome shotgun (WGS) entry which is preliminary data.</text>
</comment>
<reference evidence="9 10" key="1">
    <citation type="submission" date="2020-11" db="EMBL/GenBank/DDBJ databases">
        <title>Sequencing the genomes of 1000 actinobacteria strains.</title>
        <authorList>
            <person name="Klenk H.-P."/>
        </authorList>
    </citation>
    <scope>NUCLEOTIDE SEQUENCE [LARGE SCALE GENOMIC DNA]</scope>
    <source>
        <strain evidence="9 10">DSM 101692</strain>
    </source>
</reference>
<dbReference type="Gene3D" id="1.10.3720.10">
    <property type="entry name" value="MetI-like"/>
    <property type="match status" value="1"/>
</dbReference>
<accession>A0ABS0JJ06</accession>
<feature type="transmembrane region" description="Helical" evidence="7">
    <location>
        <begin position="81"/>
        <end position="102"/>
    </location>
</feature>
<keyword evidence="4 7" id="KW-0812">Transmembrane</keyword>
<protein>
    <submittedName>
        <fullName evidence="9">Multiple sugar transport system permease protein</fullName>
    </submittedName>
</protein>
<evidence type="ECO:0000256" key="2">
    <source>
        <dbReference type="ARBA" id="ARBA00022448"/>
    </source>
</evidence>
<feature type="domain" description="ABC transmembrane type-1" evidence="8">
    <location>
        <begin position="77"/>
        <end position="278"/>
    </location>
</feature>
<organism evidence="9 10">
    <name type="scientific">Micromonospora ureilytica</name>
    <dbReference type="NCBI Taxonomy" id="709868"/>
    <lineage>
        <taxon>Bacteria</taxon>
        <taxon>Bacillati</taxon>
        <taxon>Actinomycetota</taxon>
        <taxon>Actinomycetes</taxon>
        <taxon>Micromonosporales</taxon>
        <taxon>Micromonosporaceae</taxon>
        <taxon>Micromonospora</taxon>
    </lineage>
</organism>
<keyword evidence="10" id="KW-1185">Reference proteome</keyword>
<evidence type="ECO:0000256" key="1">
    <source>
        <dbReference type="ARBA" id="ARBA00004651"/>
    </source>
</evidence>
<dbReference type="InterPro" id="IPR035906">
    <property type="entry name" value="MetI-like_sf"/>
</dbReference>
<evidence type="ECO:0000256" key="3">
    <source>
        <dbReference type="ARBA" id="ARBA00022475"/>
    </source>
</evidence>
<dbReference type="Pfam" id="PF00528">
    <property type="entry name" value="BPD_transp_1"/>
    <property type="match status" value="1"/>
</dbReference>
<dbReference type="SUPFAM" id="SSF161098">
    <property type="entry name" value="MetI-like"/>
    <property type="match status" value="1"/>
</dbReference>
<sequence length="293" mass="33101">MSVDTPVRRRKLTPLRILLHGFLIVVSLAWLFPIAWAVLTSLRSYDYTAANGYVSFGGWTLDNYVTAWRTAEFGQHFLNSVYITVPAVLLTLFLASCVAFVIARFSWKLNLVLLGIFTAANLLPQQALLIPLFRLFTEVPLPEFMSDSELLYDSYWGLILINVAFQCGFCVFVLSNYMKALPRDLYEAAMVDGASIWRQYWQVTMPLCRPALAALATLEVTWIYNEFFWATVLMRTGDKFPVTSSLNNLRGEFFTDNNLVSAGSVLVAIPTLVIFFMLQRHFVRGLTLGASKG</sequence>
<dbReference type="PROSITE" id="PS50928">
    <property type="entry name" value="ABC_TM1"/>
    <property type="match status" value="1"/>
</dbReference>
<dbReference type="Proteomes" id="UP000614915">
    <property type="component" value="Unassembled WGS sequence"/>
</dbReference>
<evidence type="ECO:0000259" key="8">
    <source>
        <dbReference type="PROSITE" id="PS50928"/>
    </source>
</evidence>
<comment type="subcellular location">
    <subcellularLocation>
        <location evidence="1 7">Cell membrane</location>
        <topology evidence="1 7">Multi-pass membrane protein</topology>
    </subcellularLocation>
</comment>
<feature type="transmembrane region" description="Helical" evidence="7">
    <location>
        <begin position="17"/>
        <end position="39"/>
    </location>
</feature>
<comment type="similarity">
    <text evidence="7">Belongs to the binding-protein-dependent transport system permease family.</text>
</comment>
<gene>
    <name evidence="9" type="ORF">IW248_003341</name>
</gene>
<evidence type="ECO:0000256" key="7">
    <source>
        <dbReference type="RuleBase" id="RU363032"/>
    </source>
</evidence>
<evidence type="ECO:0000256" key="4">
    <source>
        <dbReference type="ARBA" id="ARBA00022692"/>
    </source>
</evidence>
<evidence type="ECO:0000313" key="10">
    <source>
        <dbReference type="Proteomes" id="UP000614915"/>
    </source>
</evidence>